<dbReference type="Proteomes" id="UP000606730">
    <property type="component" value="Unassembled WGS sequence"/>
</dbReference>
<keyword evidence="2" id="KW-1185">Reference proteome</keyword>
<protein>
    <submittedName>
        <fullName evidence="1">Uncharacterized protein</fullName>
    </submittedName>
</protein>
<dbReference type="AlphaFoldDB" id="A0A917EJ81"/>
<dbReference type="EMBL" id="BMKN01000001">
    <property type="protein sequence ID" value="GGE43440.1"/>
    <property type="molecule type" value="Genomic_DNA"/>
</dbReference>
<accession>A0A917EJ81</accession>
<evidence type="ECO:0000313" key="2">
    <source>
        <dbReference type="Proteomes" id="UP000606730"/>
    </source>
</evidence>
<proteinExistence type="predicted"/>
<comment type="caution">
    <text evidence="1">The sequence shown here is derived from an EMBL/GenBank/DDBJ whole genome shotgun (WGS) entry which is preliminary data.</text>
</comment>
<evidence type="ECO:0000313" key="1">
    <source>
        <dbReference type="EMBL" id="GGE43440.1"/>
    </source>
</evidence>
<name>A0A917EJ81_9RHOB</name>
<dbReference type="RefSeq" id="WP_095596244.1">
    <property type="nucleotide sequence ID" value="NZ_BMKN01000001.1"/>
</dbReference>
<reference evidence="1" key="1">
    <citation type="journal article" date="2014" name="Int. J. Syst. Evol. Microbiol.">
        <title>Complete genome sequence of Corynebacterium casei LMG S-19264T (=DSM 44701T), isolated from a smear-ripened cheese.</title>
        <authorList>
            <consortium name="US DOE Joint Genome Institute (JGI-PGF)"/>
            <person name="Walter F."/>
            <person name="Albersmeier A."/>
            <person name="Kalinowski J."/>
            <person name="Ruckert C."/>
        </authorList>
    </citation>
    <scope>NUCLEOTIDE SEQUENCE</scope>
    <source>
        <strain evidence="1">CGMCC 1.16012</strain>
    </source>
</reference>
<reference evidence="1" key="2">
    <citation type="submission" date="2020-09" db="EMBL/GenBank/DDBJ databases">
        <authorList>
            <person name="Sun Q."/>
            <person name="Zhou Y."/>
        </authorList>
    </citation>
    <scope>NUCLEOTIDE SEQUENCE</scope>
    <source>
        <strain evidence="1">CGMCC 1.16012</strain>
    </source>
</reference>
<organism evidence="1 2">
    <name type="scientific">Actibacterium pelagium</name>
    <dbReference type="NCBI Taxonomy" id="2029103"/>
    <lineage>
        <taxon>Bacteria</taxon>
        <taxon>Pseudomonadati</taxon>
        <taxon>Pseudomonadota</taxon>
        <taxon>Alphaproteobacteria</taxon>
        <taxon>Rhodobacterales</taxon>
        <taxon>Roseobacteraceae</taxon>
        <taxon>Actibacterium</taxon>
    </lineage>
</organism>
<gene>
    <name evidence="1" type="ORF">GCM10011517_08860</name>
</gene>
<sequence>MGGSIKTMARKTALFGRFWRKSSILSAGGRELSGKRPIRRKELMELCKKDLQQACHEHEDKLMQIGEVRLRSRIRTAITS</sequence>